<feature type="domain" description="DUF397" evidence="1">
    <location>
        <begin position="10"/>
        <end position="66"/>
    </location>
</feature>
<dbReference type="Proteomes" id="UP000198716">
    <property type="component" value="Unassembled WGS sequence"/>
</dbReference>
<proteinExistence type="predicted"/>
<sequence>MTTEMLRTSAQFRKSSYSSGAQDCVAVGRAGEFAGVQDTKESADSRERTTLAFGADAFGAFVAAVKSGRFG</sequence>
<evidence type="ECO:0000259" key="1">
    <source>
        <dbReference type="Pfam" id="PF04149"/>
    </source>
</evidence>
<name>A0A1I2CQ99_9ACTN</name>
<reference evidence="3" key="1">
    <citation type="submission" date="2016-10" db="EMBL/GenBank/DDBJ databases">
        <authorList>
            <person name="Varghese N."/>
            <person name="Submissions S."/>
        </authorList>
    </citation>
    <scope>NUCLEOTIDE SEQUENCE [LARGE SCALE GENOMIC DNA]</scope>
    <source>
        <strain evidence="3">DSM 45004</strain>
    </source>
</reference>
<dbReference type="RefSeq" id="WP_217641906.1">
    <property type="nucleotide sequence ID" value="NZ_FOMZ01000034.1"/>
</dbReference>
<evidence type="ECO:0000313" key="3">
    <source>
        <dbReference type="Proteomes" id="UP000198716"/>
    </source>
</evidence>
<dbReference type="AlphaFoldDB" id="A0A1I2CQ99"/>
<evidence type="ECO:0000313" key="2">
    <source>
        <dbReference type="EMBL" id="SFE70418.1"/>
    </source>
</evidence>
<keyword evidence="3" id="KW-1185">Reference proteome</keyword>
<dbReference type="InterPro" id="IPR007278">
    <property type="entry name" value="DUF397"/>
</dbReference>
<dbReference type="Pfam" id="PF04149">
    <property type="entry name" value="DUF397"/>
    <property type="match status" value="1"/>
</dbReference>
<dbReference type="EMBL" id="FOMZ01000034">
    <property type="protein sequence ID" value="SFE70418.1"/>
    <property type="molecule type" value="Genomic_DNA"/>
</dbReference>
<protein>
    <recommendedName>
        <fullName evidence="1">DUF397 domain-containing protein</fullName>
    </recommendedName>
</protein>
<accession>A0A1I2CQ99</accession>
<gene>
    <name evidence="2" type="ORF">SAMN04487819_1344</name>
</gene>
<organism evidence="2 3">
    <name type="scientific">Actinopolyspora alba</name>
    <dbReference type="NCBI Taxonomy" id="673379"/>
    <lineage>
        <taxon>Bacteria</taxon>
        <taxon>Bacillati</taxon>
        <taxon>Actinomycetota</taxon>
        <taxon>Actinomycetes</taxon>
        <taxon>Actinopolysporales</taxon>
        <taxon>Actinopolysporaceae</taxon>
        <taxon>Actinopolyspora</taxon>
        <taxon>Actinopolyspora alba group</taxon>
    </lineage>
</organism>